<evidence type="ECO:0000256" key="1">
    <source>
        <dbReference type="ARBA" id="ARBA00004245"/>
    </source>
</evidence>
<dbReference type="eggNOG" id="KOG1747">
    <property type="taxonomic scope" value="Eukaryota"/>
</dbReference>
<dbReference type="GO" id="GO:0003785">
    <property type="term" value="F:actin monomer binding"/>
    <property type="evidence" value="ECO:0007669"/>
    <property type="project" value="TreeGrafter"/>
</dbReference>
<comment type="similarity">
    <text evidence="2">Belongs to the actin-binding proteins ADF family. Twinfilin subfamily.</text>
</comment>
<sequence length="317" mass="34987">MNQSGIRVSETLAKTFASLDNNVRALKVSIIDESLVANGTLSVSGDFQHDFNNIADLVDLHEAAYILVLQDNGQYLFVSYVGESAKVKDKMMYASTRNTVSRELGSAKFSTSYFATTKDELTFSAYAKQELGTSAEAPLSEKEKDLKSVKEAEEEVNNTQTKRAIASTGMSFPVSEPAQEALNVLKTTSTSRVVSLSINMKTETIELESDKDIEIDALDSAVPKDAPRYTFYAWVHEVHGNGVTTQCFIYTCPGSSKVRERMLYSSNRQGIISSSGIAIDHKYEAEDLDLSDLKNRLDPPKETKSSTFSRPKRPGKK</sequence>
<dbReference type="OrthoDB" id="10006997at2759"/>
<keyword evidence="6" id="KW-0206">Cytoskeleton</keyword>
<evidence type="ECO:0000256" key="3">
    <source>
        <dbReference type="ARBA" id="ARBA00022490"/>
    </source>
</evidence>
<dbReference type="GO" id="GO:0005884">
    <property type="term" value="C:actin filament"/>
    <property type="evidence" value="ECO:0007669"/>
    <property type="project" value="TreeGrafter"/>
</dbReference>
<gene>
    <name evidence="10" type="ORF">TAPDE_001104</name>
</gene>
<evidence type="ECO:0000256" key="7">
    <source>
        <dbReference type="ARBA" id="ARBA00038532"/>
    </source>
</evidence>
<comment type="subunit">
    <text evidence="7">Interacts with G-actin; ADP-actin form.</text>
</comment>
<proteinExistence type="inferred from homology"/>
<dbReference type="CDD" id="cd11285">
    <property type="entry name" value="ADF_Twf-N_like"/>
    <property type="match status" value="1"/>
</dbReference>
<accession>R4XAQ3</accession>
<evidence type="ECO:0000256" key="4">
    <source>
        <dbReference type="ARBA" id="ARBA00022737"/>
    </source>
</evidence>
<dbReference type="FunFam" id="3.40.20.10:FF:000007">
    <property type="entry name" value="Twinfilin-1 isoform 1"/>
    <property type="match status" value="1"/>
</dbReference>
<evidence type="ECO:0000313" key="10">
    <source>
        <dbReference type="EMBL" id="CCG81398.1"/>
    </source>
</evidence>
<keyword evidence="5" id="KW-0009">Actin-binding</keyword>
<dbReference type="Proteomes" id="UP000013776">
    <property type="component" value="Unassembled WGS sequence"/>
</dbReference>
<dbReference type="EMBL" id="CAHR02000037">
    <property type="protein sequence ID" value="CCG81398.1"/>
    <property type="molecule type" value="Genomic_DNA"/>
</dbReference>
<feature type="domain" description="ADF-H" evidence="9">
    <location>
        <begin position="1"/>
        <end position="131"/>
    </location>
</feature>
<comment type="caution">
    <text evidence="10">The sequence shown here is derived from an EMBL/GenBank/DDBJ whole genome shotgun (WGS) entry which is preliminary data.</text>
</comment>
<dbReference type="InterPro" id="IPR028458">
    <property type="entry name" value="Twinfilin"/>
</dbReference>
<dbReference type="InterPro" id="IPR002108">
    <property type="entry name" value="ADF-H"/>
</dbReference>
<feature type="region of interest" description="Disordered" evidence="8">
    <location>
        <begin position="290"/>
        <end position="317"/>
    </location>
</feature>
<name>R4XAQ3_TAPDE</name>
<dbReference type="STRING" id="1097556.R4XAQ3"/>
<evidence type="ECO:0000256" key="2">
    <source>
        <dbReference type="ARBA" id="ARBA00009557"/>
    </source>
</evidence>
<dbReference type="CDD" id="cd11284">
    <property type="entry name" value="ADF_Twf-C_like"/>
    <property type="match status" value="1"/>
</dbReference>
<dbReference type="AlphaFoldDB" id="R4XAQ3"/>
<dbReference type="SMART" id="SM00102">
    <property type="entry name" value="ADF"/>
    <property type="match status" value="2"/>
</dbReference>
<organism evidence="10 11">
    <name type="scientific">Taphrina deformans (strain PYCC 5710 / ATCC 11124 / CBS 356.35 / IMI 108563 / JCM 9778 / NBRC 8474)</name>
    <name type="common">Peach leaf curl fungus</name>
    <name type="synonym">Lalaria deformans</name>
    <dbReference type="NCBI Taxonomy" id="1097556"/>
    <lineage>
        <taxon>Eukaryota</taxon>
        <taxon>Fungi</taxon>
        <taxon>Dikarya</taxon>
        <taxon>Ascomycota</taxon>
        <taxon>Taphrinomycotina</taxon>
        <taxon>Taphrinomycetes</taxon>
        <taxon>Taphrinales</taxon>
        <taxon>Taphrinaceae</taxon>
        <taxon>Taphrina</taxon>
    </lineage>
</organism>
<dbReference type="GO" id="GO:0051015">
    <property type="term" value="F:actin filament binding"/>
    <property type="evidence" value="ECO:0007669"/>
    <property type="project" value="TreeGrafter"/>
</dbReference>
<evidence type="ECO:0000256" key="5">
    <source>
        <dbReference type="ARBA" id="ARBA00023203"/>
    </source>
</evidence>
<dbReference type="GO" id="GO:0051016">
    <property type="term" value="P:barbed-end actin filament capping"/>
    <property type="evidence" value="ECO:0007669"/>
    <property type="project" value="TreeGrafter"/>
</dbReference>
<protein>
    <recommendedName>
        <fullName evidence="9">ADF-H domain-containing protein</fullName>
    </recommendedName>
</protein>
<feature type="domain" description="ADF-H" evidence="9">
    <location>
        <begin position="169"/>
        <end position="298"/>
    </location>
</feature>
<keyword evidence="11" id="KW-1185">Reference proteome</keyword>
<dbReference type="PANTHER" id="PTHR13759">
    <property type="entry name" value="TWINFILIN"/>
    <property type="match status" value="1"/>
</dbReference>
<dbReference type="VEuPathDB" id="FungiDB:TAPDE_001104"/>
<comment type="subcellular location">
    <subcellularLocation>
        <location evidence="1">Cytoplasm</location>
        <location evidence="1">Cytoskeleton</location>
    </subcellularLocation>
</comment>
<dbReference type="PROSITE" id="PS51263">
    <property type="entry name" value="ADF_H"/>
    <property type="match status" value="2"/>
</dbReference>
<evidence type="ECO:0000259" key="9">
    <source>
        <dbReference type="PROSITE" id="PS51263"/>
    </source>
</evidence>
<reference evidence="10 11" key="1">
    <citation type="journal article" date="2013" name="MBio">
        <title>Genome sequencing of the plant pathogen Taphrina deformans, the causal agent of peach leaf curl.</title>
        <authorList>
            <person name="Cisse O.H."/>
            <person name="Almeida J.M.G.C.F."/>
            <person name="Fonseca A."/>
            <person name="Kumar A.A."/>
            <person name="Salojaervi J."/>
            <person name="Overmyer K."/>
            <person name="Hauser P.M."/>
            <person name="Pagni M."/>
        </authorList>
    </citation>
    <scope>NUCLEOTIDE SEQUENCE [LARGE SCALE GENOMIC DNA]</scope>
    <source>
        <strain evidence="11">PYCC 5710 / ATCC 11124 / CBS 356.35 / IMI 108563 / JCM 9778 / NBRC 8474</strain>
    </source>
</reference>
<evidence type="ECO:0000313" key="11">
    <source>
        <dbReference type="Proteomes" id="UP000013776"/>
    </source>
</evidence>
<dbReference type="Gene3D" id="3.40.20.10">
    <property type="entry name" value="Severin"/>
    <property type="match status" value="2"/>
</dbReference>
<dbReference type="SUPFAM" id="SSF55753">
    <property type="entry name" value="Actin depolymerizing proteins"/>
    <property type="match status" value="2"/>
</dbReference>
<dbReference type="GO" id="GO:0030042">
    <property type="term" value="P:actin filament depolymerization"/>
    <property type="evidence" value="ECO:0007669"/>
    <property type="project" value="TreeGrafter"/>
</dbReference>
<dbReference type="PANTHER" id="PTHR13759:SF1">
    <property type="entry name" value="TWINFILIN"/>
    <property type="match status" value="1"/>
</dbReference>
<dbReference type="InterPro" id="IPR029006">
    <property type="entry name" value="ADF-H/Gelsolin-like_dom_sf"/>
</dbReference>
<keyword evidence="4" id="KW-0677">Repeat</keyword>
<evidence type="ECO:0000256" key="6">
    <source>
        <dbReference type="ARBA" id="ARBA00023212"/>
    </source>
</evidence>
<evidence type="ECO:0000256" key="8">
    <source>
        <dbReference type="SAM" id="MobiDB-lite"/>
    </source>
</evidence>
<dbReference type="Pfam" id="PF00241">
    <property type="entry name" value="Cofilin_ADF"/>
    <property type="match status" value="2"/>
</dbReference>
<dbReference type="GO" id="GO:0005737">
    <property type="term" value="C:cytoplasm"/>
    <property type="evidence" value="ECO:0007669"/>
    <property type="project" value="TreeGrafter"/>
</dbReference>
<keyword evidence="3" id="KW-0963">Cytoplasm</keyword>
<feature type="compositionally biased region" description="Basic and acidic residues" evidence="8">
    <location>
        <begin position="290"/>
        <end position="304"/>
    </location>
</feature>